<sequence length="418" mass="46387">MSETDLVPFQLLEINVISAQDLAPVTRSMHTYAVAWVDPERKLSTCVDTHGHVDPTWNDKFVFRVDDEFLHSDTSAVMIKIFALRPFRDVHVGTVRVLVGNLFPLSSLRSHQRSGMRFVALQVRRPSGRPQGILNIGAALLDKSMRSMPLYSQPNSSALGYRHLMGEDIRSPYRHYLSRQKFQHSLSSISREKIIKPINDDMSEKAVSVVKVPDLVIAIPPKVRVSDESVYSESDVCPTPSVREASIAAADYFPAPETENYAPEHWNDDDSSVEGLSSKLERWRAELPPTFHRGGYGSLKPRSSRHARRHSDGDVGEEEEELSGFGSFEPPSSNSKHARRHTDGGEVLGGFGFGSFESPSKNSEDSRRHSDGGGGLLSCFGGTYGCQCSIFCGASRLKKKMNREKVPLSSPSHCNVSR</sequence>
<dbReference type="PANTHER" id="PTHR32246">
    <property type="entry name" value="INGRESSION PROTEIN FIC1"/>
    <property type="match status" value="1"/>
</dbReference>
<keyword evidence="3" id="KW-1185">Reference proteome</keyword>
<dbReference type="Pfam" id="PF00168">
    <property type="entry name" value="C2"/>
    <property type="match status" value="1"/>
</dbReference>
<feature type="domain" description="C2" evidence="2">
    <location>
        <begin position="1"/>
        <end position="118"/>
    </location>
</feature>
<proteinExistence type="predicted"/>
<evidence type="ECO:0000313" key="3">
    <source>
        <dbReference type="Proteomes" id="UP000189703"/>
    </source>
</evidence>
<feature type="compositionally biased region" description="Basic and acidic residues" evidence="1">
    <location>
        <begin position="362"/>
        <end position="371"/>
    </location>
</feature>
<accession>A0A1U8AD78</accession>
<dbReference type="FunCoup" id="A0A1U8AD78">
    <property type="interactions" value="1053"/>
</dbReference>
<dbReference type="GeneID" id="104602763"/>
<dbReference type="InterPro" id="IPR000008">
    <property type="entry name" value="C2_dom"/>
</dbReference>
<evidence type="ECO:0000259" key="2">
    <source>
        <dbReference type="PROSITE" id="PS50004"/>
    </source>
</evidence>
<dbReference type="AlphaFoldDB" id="A0A1U8AD78"/>
<reference evidence="4" key="1">
    <citation type="submission" date="2025-08" db="UniProtKB">
        <authorList>
            <consortium name="RefSeq"/>
        </authorList>
    </citation>
    <scope>IDENTIFICATION</scope>
</reference>
<dbReference type="OMA" id="VEIYCAG"/>
<dbReference type="Proteomes" id="UP000189703">
    <property type="component" value="Unplaced"/>
</dbReference>
<dbReference type="CDD" id="cd04051">
    <property type="entry name" value="C2_SRC2_like"/>
    <property type="match status" value="1"/>
</dbReference>
<dbReference type="PANTHER" id="PTHR32246:SF143">
    <property type="entry name" value="CALCIUM-DEPENDENT LIPID-BINDING (CALB DOMAIN) FAMILY PROTEIN"/>
    <property type="match status" value="1"/>
</dbReference>
<dbReference type="RefSeq" id="XP_010264865.1">
    <property type="nucleotide sequence ID" value="XM_010266563.2"/>
</dbReference>
<evidence type="ECO:0000313" key="4">
    <source>
        <dbReference type="RefSeq" id="XP_010264865.1"/>
    </source>
</evidence>
<dbReference type="InterPro" id="IPR035892">
    <property type="entry name" value="C2_domain_sf"/>
</dbReference>
<gene>
    <name evidence="4" type="primary">LOC104602763</name>
</gene>
<dbReference type="KEGG" id="nnu:104602763"/>
<organism evidence="3 4">
    <name type="scientific">Nelumbo nucifera</name>
    <name type="common">Sacred lotus</name>
    <dbReference type="NCBI Taxonomy" id="4432"/>
    <lineage>
        <taxon>Eukaryota</taxon>
        <taxon>Viridiplantae</taxon>
        <taxon>Streptophyta</taxon>
        <taxon>Embryophyta</taxon>
        <taxon>Tracheophyta</taxon>
        <taxon>Spermatophyta</taxon>
        <taxon>Magnoliopsida</taxon>
        <taxon>Proteales</taxon>
        <taxon>Nelumbonaceae</taxon>
        <taxon>Nelumbo</taxon>
    </lineage>
</organism>
<dbReference type="OrthoDB" id="1909968at2759"/>
<dbReference type="GO" id="GO:0006952">
    <property type="term" value="P:defense response"/>
    <property type="evidence" value="ECO:0007669"/>
    <property type="project" value="InterPro"/>
</dbReference>
<dbReference type="InParanoid" id="A0A1U8AD78"/>
<dbReference type="InterPro" id="IPR044750">
    <property type="entry name" value="C2_SRC2/BAP"/>
</dbReference>
<protein>
    <submittedName>
        <fullName evidence="4">Uncharacterized protein LOC104602763</fullName>
    </submittedName>
</protein>
<dbReference type="STRING" id="4432.A0A1U8AD78"/>
<dbReference type="SMART" id="SM00239">
    <property type="entry name" value="C2"/>
    <property type="match status" value="1"/>
</dbReference>
<dbReference type="PROSITE" id="PS50004">
    <property type="entry name" value="C2"/>
    <property type="match status" value="1"/>
</dbReference>
<dbReference type="eggNOG" id="ENOG502QRJ2">
    <property type="taxonomic scope" value="Eukaryota"/>
</dbReference>
<name>A0A1U8AD78_NELNU</name>
<feature type="region of interest" description="Disordered" evidence="1">
    <location>
        <begin position="291"/>
        <end position="371"/>
    </location>
</feature>
<evidence type="ECO:0000256" key="1">
    <source>
        <dbReference type="SAM" id="MobiDB-lite"/>
    </source>
</evidence>
<dbReference type="SUPFAM" id="SSF49562">
    <property type="entry name" value="C2 domain (Calcium/lipid-binding domain, CaLB)"/>
    <property type="match status" value="1"/>
</dbReference>
<dbReference type="Gene3D" id="2.60.40.150">
    <property type="entry name" value="C2 domain"/>
    <property type="match status" value="1"/>
</dbReference>